<dbReference type="Pfam" id="PF02133">
    <property type="entry name" value="Transp_cyt_pur"/>
    <property type="match status" value="1"/>
</dbReference>
<evidence type="ECO:0000256" key="1">
    <source>
        <dbReference type="ARBA" id="ARBA00004141"/>
    </source>
</evidence>
<feature type="transmembrane region" description="Helical" evidence="9">
    <location>
        <begin position="370"/>
        <end position="395"/>
    </location>
</feature>
<comment type="similarity">
    <text evidence="2 7">Belongs to the purine-cytosine permease (2.A.39) family.</text>
</comment>
<keyword evidence="6 7" id="KW-0472">Membrane</keyword>
<comment type="caution">
    <text evidence="10">The sequence shown here is derived from an EMBL/GenBank/DDBJ whole genome shotgun (WGS) entry which is preliminary data.</text>
</comment>
<evidence type="ECO:0000256" key="2">
    <source>
        <dbReference type="ARBA" id="ARBA00008974"/>
    </source>
</evidence>
<feature type="transmembrane region" description="Helical" evidence="9">
    <location>
        <begin position="465"/>
        <end position="486"/>
    </location>
</feature>
<feature type="transmembrane region" description="Helical" evidence="9">
    <location>
        <begin position="306"/>
        <end position="336"/>
    </location>
</feature>
<feature type="transmembrane region" description="Helical" evidence="9">
    <location>
        <begin position="184"/>
        <end position="201"/>
    </location>
</feature>
<sequence>MSTETAPQVDPPEQRSQPAKRGAIETNGINVIDESERKGSSFGLFWPWCASNISVLAVSYGAFVLGFGISLTQALVATVVGAVVSFFLVGLVSIAGKRGSAPTLVLSRAAFGRVGNGLPGLVSYLLLIGWETVLVSLSTLATATVFERMGWASGDATKVVAFVVVALVIVAVGILGFEAIMRIQLWLTVAMIVVTGVYVGLTFDHVDLDAARALPDGATTAVIGATVLVMTGFGVGWVNAAADYSRYLPRSVRTPGVVFWPTFGGSLPVVVLVSYGILLCASDPDLAGEVGADPIGALTTLLPDWFLLPFALVAVGGLVSGAILDIYSSGLTLLALGLKTPRWTAALLDGVLMILGTIYILWIADDFLSVFIAFLIILGVPMAAWCGIFLADLFMRRYSYDERALFGATETGGYGLVRWESVLVLLAATAVGWGLVIDTTGAGDGLGWLGYLLEPLGLGGRDGEWAYANLGVPAALVVGLLGYALLGAPAVRRQEHEQVVAGVRAERVD</sequence>
<evidence type="ECO:0000256" key="9">
    <source>
        <dbReference type="SAM" id="Phobius"/>
    </source>
</evidence>
<name>A0A930YI19_9ACTN</name>
<keyword evidence="4 9" id="KW-0812">Transmembrane</keyword>
<evidence type="ECO:0000313" key="11">
    <source>
        <dbReference type="Proteomes" id="UP000660668"/>
    </source>
</evidence>
<dbReference type="InterPro" id="IPR026030">
    <property type="entry name" value="Pur-cyt_permease_Fcy2/21/22"/>
</dbReference>
<feature type="transmembrane region" description="Helical" evidence="9">
    <location>
        <begin position="343"/>
        <end position="364"/>
    </location>
</feature>
<dbReference type="PANTHER" id="PTHR31806">
    <property type="entry name" value="PURINE-CYTOSINE PERMEASE FCY2-RELATED"/>
    <property type="match status" value="1"/>
</dbReference>
<comment type="subcellular location">
    <subcellularLocation>
        <location evidence="1">Membrane</location>
        <topology evidence="1">Multi-pass membrane protein</topology>
    </subcellularLocation>
</comment>
<dbReference type="Proteomes" id="UP000660668">
    <property type="component" value="Unassembled WGS sequence"/>
</dbReference>
<dbReference type="EMBL" id="JADKPO010000009">
    <property type="protein sequence ID" value="MBF4767742.1"/>
    <property type="molecule type" value="Genomic_DNA"/>
</dbReference>
<feature type="transmembrane region" description="Helical" evidence="9">
    <location>
        <begin position="75"/>
        <end position="96"/>
    </location>
</feature>
<evidence type="ECO:0000256" key="3">
    <source>
        <dbReference type="ARBA" id="ARBA00022448"/>
    </source>
</evidence>
<dbReference type="PANTHER" id="PTHR31806:SF1">
    <property type="entry name" value="PURINE-CYTOSINE PERMEASE FCY2-RELATED"/>
    <property type="match status" value="1"/>
</dbReference>
<feature type="transmembrane region" description="Helical" evidence="9">
    <location>
        <begin position="416"/>
        <end position="436"/>
    </location>
</feature>
<protein>
    <submittedName>
        <fullName evidence="10">Cytosine permease</fullName>
    </submittedName>
</protein>
<keyword evidence="5 9" id="KW-1133">Transmembrane helix</keyword>
<evidence type="ECO:0000256" key="6">
    <source>
        <dbReference type="ARBA" id="ARBA00023136"/>
    </source>
</evidence>
<keyword evidence="11" id="KW-1185">Reference proteome</keyword>
<evidence type="ECO:0000256" key="5">
    <source>
        <dbReference type="ARBA" id="ARBA00022989"/>
    </source>
</evidence>
<dbReference type="Gene3D" id="1.10.4160.10">
    <property type="entry name" value="Hydantoin permease"/>
    <property type="match status" value="1"/>
</dbReference>
<feature type="transmembrane region" description="Helical" evidence="9">
    <location>
        <begin position="221"/>
        <end position="245"/>
    </location>
</feature>
<feature type="transmembrane region" description="Helical" evidence="9">
    <location>
        <begin position="159"/>
        <end position="177"/>
    </location>
</feature>
<gene>
    <name evidence="10" type="ORF">ISU10_08175</name>
</gene>
<feature type="transmembrane region" description="Helical" evidence="9">
    <location>
        <begin position="117"/>
        <end position="139"/>
    </location>
</feature>
<evidence type="ECO:0000313" key="10">
    <source>
        <dbReference type="EMBL" id="MBF4767742.1"/>
    </source>
</evidence>
<evidence type="ECO:0000256" key="4">
    <source>
        <dbReference type="ARBA" id="ARBA00022692"/>
    </source>
</evidence>
<dbReference type="RefSeq" id="WP_194695900.1">
    <property type="nucleotide sequence ID" value="NZ_JADKPO010000009.1"/>
</dbReference>
<dbReference type="InterPro" id="IPR001248">
    <property type="entry name" value="Pur-cyt_permease"/>
</dbReference>
<dbReference type="AlphaFoldDB" id="A0A930YI19"/>
<accession>A0A930YI19</accession>
<organism evidence="10 11">
    <name type="scientific">Nocardioides agariphilus</name>
    <dbReference type="NCBI Taxonomy" id="433664"/>
    <lineage>
        <taxon>Bacteria</taxon>
        <taxon>Bacillati</taxon>
        <taxon>Actinomycetota</taxon>
        <taxon>Actinomycetes</taxon>
        <taxon>Propionibacteriales</taxon>
        <taxon>Nocardioidaceae</taxon>
        <taxon>Nocardioides</taxon>
    </lineage>
</organism>
<feature type="region of interest" description="Disordered" evidence="8">
    <location>
        <begin position="1"/>
        <end position="20"/>
    </location>
</feature>
<reference evidence="10" key="1">
    <citation type="submission" date="2020-11" db="EMBL/GenBank/DDBJ databases">
        <title>Nocardioides cynanchi sp. nov., isolated from soil of rhizosphere of Cynanchum wilfordii.</title>
        <authorList>
            <person name="Lee J.-S."/>
            <person name="Suh M.K."/>
            <person name="Kim J.-S."/>
        </authorList>
    </citation>
    <scope>NUCLEOTIDE SEQUENCE</scope>
    <source>
        <strain evidence="10">KCTC 19276</strain>
    </source>
</reference>
<proteinExistence type="inferred from homology"/>
<feature type="transmembrane region" description="Helical" evidence="9">
    <location>
        <begin position="45"/>
        <end position="69"/>
    </location>
</feature>
<evidence type="ECO:0000256" key="8">
    <source>
        <dbReference type="SAM" id="MobiDB-lite"/>
    </source>
</evidence>
<dbReference type="PIRSF" id="PIRSF002744">
    <property type="entry name" value="Pur-cyt_permease"/>
    <property type="match status" value="1"/>
</dbReference>
<keyword evidence="3 7" id="KW-0813">Transport</keyword>
<feature type="transmembrane region" description="Helical" evidence="9">
    <location>
        <begin position="257"/>
        <end position="278"/>
    </location>
</feature>
<dbReference type="GO" id="GO:0005886">
    <property type="term" value="C:plasma membrane"/>
    <property type="evidence" value="ECO:0007669"/>
    <property type="project" value="TreeGrafter"/>
</dbReference>
<evidence type="ECO:0000256" key="7">
    <source>
        <dbReference type="PIRNR" id="PIRNR002744"/>
    </source>
</evidence>
<dbReference type="GO" id="GO:0022857">
    <property type="term" value="F:transmembrane transporter activity"/>
    <property type="evidence" value="ECO:0007669"/>
    <property type="project" value="InterPro"/>
</dbReference>